<dbReference type="PANTHER" id="PTHR36172">
    <property type="match status" value="1"/>
</dbReference>
<proteinExistence type="predicted"/>
<evidence type="ECO:0000313" key="2">
    <source>
        <dbReference type="Proteomes" id="UP001300502"/>
    </source>
</evidence>
<dbReference type="AlphaFoldDB" id="A0AAV9IBY4"/>
<keyword evidence="2" id="KW-1185">Reference proteome</keyword>
<dbReference type="PANTHER" id="PTHR36172:SF1">
    <property type="entry name" value="RESOLVASE-RELATED"/>
    <property type="match status" value="1"/>
</dbReference>
<name>A0AAV9IBY4_9RHOD</name>
<protein>
    <submittedName>
        <fullName evidence="1">Uncharacterized protein</fullName>
    </submittedName>
</protein>
<dbReference type="Proteomes" id="UP001300502">
    <property type="component" value="Unassembled WGS sequence"/>
</dbReference>
<organism evidence="1 2">
    <name type="scientific">Galdieria yellowstonensis</name>
    <dbReference type="NCBI Taxonomy" id="3028027"/>
    <lineage>
        <taxon>Eukaryota</taxon>
        <taxon>Rhodophyta</taxon>
        <taxon>Bangiophyceae</taxon>
        <taxon>Galdieriales</taxon>
        <taxon>Galdieriaceae</taxon>
        <taxon>Galdieria</taxon>
    </lineage>
</organism>
<accession>A0AAV9IBY4</accession>
<dbReference type="InterPro" id="IPR051491">
    <property type="entry name" value="Recombinase/Transposase-rel"/>
</dbReference>
<comment type="caution">
    <text evidence="1">The sequence shown here is derived from an EMBL/GenBank/DDBJ whole genome shotgun (WGS) entry which is preliminary data.</text>
</comment>
<sequence length="121" mass="13735">MLIALYPGIWKFMTGYSPLGEMLQVGKGDVAKIYRLDYALDHIQSEWSQKGVKHGKRWRMRKVGARASAKICQTVQDLHEKLAKFFCTRFSVILLSKFQPSAMVCGDHKKFEAKAARALAT</sequence>
<evidence type="ECO:0000313" key="1">
    <source>
        <dbReference type="EMBL" id="KAK4524837.1"/>
    </source>
</evidence>
<reference evidence="1 2" key="1">
    <citation type="submission" date="2022-07" db="EMBL/GenBank/DDBJ databases">
        <title>Genome-wide signatures of adaptation to extreme environments.</title>
        <authorList>
            <person name="Cho C.H."/>
            <person name="Yoon H.S."/>
        </authorList>
    </citation>
    <scope>NUCLEOTIDE SEQUENCE [LARGE SCALE GENOMIC DNA]</scope>
    <source>
        <strain evidence="1 2">108.79 E11</strain>
    </source>
</reference>
<dbReference type="EMBL" id="JANCYU010000026">
    <property type="protein sequence ID" value="KAK4524837.1"/>
    <property type="molecule type" value="Genomic_DNA"/>
</dbReference>
<gene>
    <name evidence="1" type="ORF">GAYE_SCF06G2739</name>
</gene>